<dbReference type="Proteomes" id="UP001596513">
    <property type="component" value="Unassembled WGS sequence"/>
</dbReference>
<dbReference type="RefSeq" id="WP_380204818.1">
    <property type="nucleotide sequence ID" value="NZ_JBHTEK010000001.1"/>
</dbReference>
<evidence type="ECO:0000256" key="1">
    <source>
        <dbReference type="SAM" id="MobiDB-lite"/>
    </source>
</evidence>
<feature type="region of interest" description="Disordered" evidence="1">
    <location>
        <begin position="98"/>
        <end position="118"/>
    </location>
</feature>
<reference evidence="3" key="1">
    <citation type="journal article" date="2019" name="Int. J. Syst. Evol. Microbiol.">
        <title>The Global Catalogue of Microorganisms (GCM) 10K type strain sequencing project: providing services to taxonomists for standard genome sequencing and annotation.</title>
        <authorList>
            <consortium name="The Broad Institute Genomics Platform"/>
            <consortium name="The Broad Institute Genome Sequencing Center for Infectious Disease"/>
            <person name="Wu L."/>
            <person name="Ma J."/>
        </authorList>
    </citation>
    <scope>NUCLEOTIDE SEQUENCE [LARGE SCALE GENOMIC DNA]</scope>
    <source>
        <strain evidence="3">JCM 19635</strain>
    </source>
</reference>
<gene>
    <name evidence="2" type="ORF">ACFQT0_19565</name>
</gene>
<feature type="compositionally biased region" description="Low complexity" evidence="1">
    <location>
        <begin position="106"/>
        <end position="118"/>
    </location>
</feature>
<organism evidence="2 3">
    <name type="scientific">Hymenobacter humi</name>
    <dbReference type="NCBI Taxonomy" id="1411620"/>
    <lineage>
        <taxon>Bacteria</taxon>
        <taxon>Pseudomonadati</taxon>
        <taxon>Bacteroidota</taxon>
        <taxon>Cytophagia</taxon>
        <taxon>Cytophagales</taxon>
        <taxon>Hymenobacteraceae</taxon>
        <taxon>Hymenobacter</taxon>
    </lineage>
</organism>
<evidence type="ECO:0000313" key="2">
    <source>
        <dbReference type="EMBL" id="MFC7669308.1"/>
    </source>
</evidence>
<sequence>MAGSGNMPDGVPLTNSEAFTGVAPDATASVTPDAPFPSFDPSTRILTAQHALGTSELEVNYLGGTYQLYAAISVDDNAHGPGQWKFRVKAAAGRLASGMADSPNIPAKTVTTTPTGTADFAPADFSTSDFKTL</sequence>
<evidence type="ECO:0000313" key="3">
    <source>
        <dbReference type="Proteomes" id="UP001596513"/>
    </source>
</evidence>
<protein>
    <submittedName>
        <fullName evidence="2">Uncharacterized protein</fullName>
    </submittedName>
</protein>
<proteinExistence type="predicted"/>
<name>A0ABW2U725_9BACT</name>
<dbReference type="EMBL" id="JBHTEK010000001">
    <property type="protein sequence ID" value="MFC7669308.1"/>
    <property type="molecule type" value="Genomic_DNA"/>
</dbReference>
<accession>A0ABW2U725</accession>
<keyword evidence="3" id="KW-1185">Reference proteome</keyword>
<comment type="caution">
    <text evidence="2">The sequence shown here is derived from an EMBL/GenBank/DDBJ whole genome shotgun (WGS) entry which is preliminary data.</text>
</comment>